<dbReference type="InterPro" id="IPR029062">
    <property type="entry name" value="Class_I_gatase-like"/>
</dbReference>
<dbReference type="EMBL" id="BMMS01000013">
    <property type="protein sequence ID" value="GGO89728.1"/>
    <property type="molecule type" value="Genomic_DNA"/>
</dbReference>
<evidence type="ECO:0000313" key="4">
    <source>
        <dbReference type="Proteomes" id="UP000641932"/>
    </source>
</evidence>
<reference evidence="3" key="2">
    <citation type="submission" date="2020-09" db="EMBL/GenBank/DDBJ databases">
        <authorList>
            <person name="Sun Q."/>
            <person name="Zhou Y."/>
        </authorList>
    </citation>
    <scope>NUCLEOTIDE SEQUENCE</scope>
    <source>
        <strain evidence="3">CGMCC 4.7201</strain>
    </source>
</reference>
<dbReference type="AlphaFoldDB" id="A0A917ZSI4"/>
<evidence type="ECO:0000259" key="2">
    <source>
        <dbReference type="Pfam" id="PF01965"/>
    </source>
</evidence>
<dbReference type="Proteomes" id="UP000641932">
    <property type="component" value="Unassembled WGS sequence"/>
</dbReference>
<protein>
    <submittedName>
        <fullName evidence="3">Glutamine amidotransferase</fullName>
    </submittedName>
</protein>
<dbReference type="PROSITE" id="PS51276">
    <property type="entry name" value="PEPTIDASE_C56_PFPI"/>
    <property type="match status" value="1"/>
</dbReference>
<proteinExistence type="inferred from homology"/>
<dbReference type="NCBIfam" id="TIGR01382">
    <property type="entry name" value="PfpI"/>
    <property type="match status" value="1"/>
</dbReference>
<evidence type="ECO:0000256" key="1">
    <source>
        <dbReference type="ARBA" id="ARBA00008542"/>
    </source>
</evidence>
<name>A0A917ZSI4_9ACTN</name>
<gene>
    <name evidence="3" type="ORF">GCM10012280_33640</name>
</gene>
<keyword evidence="4" id="KW-1185">Reference proteome</keyword>
<dbReference type="InterPro" id="IPR006286">
    <property type="entry name" value="C56_PfpI-like"/>
</dbReference>
<dbReference type="SUPFAM" id="SSF52317">
    <property type="entry name" value="Class I glutamine amidotransferase-like"/>
    <property type="match status" value="1"/>
</dbReference>
<dbReference type="Pfam" id="PF01965">
    <property type="entry name" value="DJ-1_PfpI"/>
    <property type="match status" value="1"/>
</dbReference>
<keyword evidence="3" id="KW-0315">Glutamine amidotransferase</keyword>
<comment type="caution">
    <text evidence="3">The sequence shown here is derived from an EMBL/GenBank/DDBJ whole genome shotgun (WGS) entry which is preliminary data.</text>
</comment>
<dbReference type="Gene3D" id="3.40.50.880">
    <property type="match status" value="1"/>
</dbReference>
<reference evidence="3" key="1">
    <citation type="journal article" date="2014" name="Int. J. Syst. Evol. Microbiol.">
        <title>Complete genome sequence of Corynebacterium casei LMG S-19264T (=DSM 44701T), isolated from a smear-ripened cheese.</title>
        <authorList>
            <consortium name="US DOE Joint Genome Institute (JGI-PGF)"/>
            <person name="Walter F."/>
            <person name="Albersmeier A."/>
            <person name="Kalinowski J."/>
            <person name="Ruckert C."/>
        </authorList>
    </citation>
    <scope>NUCLEOTIDE SEQUENCE</scope>
    <source>
        <strain evidence="3">CGMCC 4.7201</strain>
    </source>
</reference>
<dbReference type="PANTHER" id="PTHR42733">
    <property type="entry name" value="DJ-1 PROTEIN"/>
    <property type="match status" value="1"/>
</dbReference>
<feature type="domain" description="DJ-1/PfpI" evidence="2">
    <location>
        <begin position="5"/>
        <end position="175"/>
    </location>
</feature>
<organism evidence="3 4">
    <name type="scientific">Wenjunlia tyrosinilytica</name>
    <dbReference type="NCBI Taxonomy" id="1544741"/>
    <lineage>
        <taxon>Bacteria</taxon>
        <taxon>Bacillati</taxon>
        <taxon>Actinomycetota</taxon>
        <taxon>Actinomycetes</taxon>
        <taxon>Kitasatosporales</taxon>
        <taxon>Streptomycetaceae</taxon>
        <taxon>Wenjunlia</taxon>
    </lineage>
</organism>
<dbReference type="PANTHER" id="PTHR42733:SF12">
    <property type="entry name" value="PROTEINASE"/>
    <property type="match status" value="1"/>
</dbReference>
<evidence type="ECO:0000313" key="3">
    <source>
        <dbReference type="EMBL" id="GGO89728.1"/>
    </source>
</evidence>
<comment type="similarity">
    <text evidence="1">Belongs to the peptidase C56 family.</text>
</comment>
<dbReference type="CDD" id="cd03134">
    <property type="entry name" value="GATase1_PfpI_like"/>
    <property type="match status" value="1"/>
</dbReference>
<dbReference type="InterPro" id="IPR002818">
    <property type="entry name" value="DJ-1/PfpI"/>
</dbReference>
<sequence>MGTVRVAFLVAPEGIEQVELTDPWQAVLEAGGTPRLVSTKHGHAQAFNHLDRADTFKIDETVDETSADDFDALLLPGGVANPDFLRMRDNAVAFVRGFFDAGKPVAAICHAPWTLIEAEVVRGRTVTSWPSLKTDLRNAGAEWVDEKVQVCHSGPNVLVTSRKPADLKFFDEAAVTEFEKAVKG</sequence>
<accession>A0A917ZSI4</accession>